<organism evidence="1">
    <name type="scientific">uncultured Dysgonomonas sp</name>
    <dbReference type="NCBI Taxonomy" id="206096"/>
    <lineage>
        <taxon>Bacteria</taxon>
        <taxon>Pseudomonadati</taxon>
        <taxon>Bacteroidota</taxon>
        <taxon>Bacteroidia</taxon>
        <taxon>Bacteroidales</taxon>
        <taxon>Dysgonomonadaceae</taxon>
        <taxon>Dysgonomonas</taxon>
        <taxon>environmental samples</taxon>
    </lineage>
</organism>
<dbReference type="AlphaFoldDB" id="A0A212IUJ5"/>
<evidence type="ECO:0000313" key="1">
    <source>
        <dbReference type="EMBL" id="SBV90575.1"/>
    </source>
</evidence>
<sequence length="41" mass="5133">MQERRLEVFFLDKQQKPWYKCFNNAISVPTINLHYYELIKK</sequence>
<reference evidence="1" key="1">
    <citation type="submission" date="2016-04" db="EMBL/GenBank/DDBJ databases">
        <authorList>
            <person name="Evans L.H."/>
            <person name="Alamgir A."/>
            <person name="Owens N."/>
            <person name="Weber N.D."/>
            <person name="Virtaneva K."/>
            <person name="Barbian K."/>
            <person name="Babar A."/>
            <person name="Rosenke K."/>
        </authorList>
    </citation>
    <scope>NUCLEOTIDE SEQUENCE</scope>
    <source>
        <strain evidence="1">86-2</strain>
    </source>
</reference>
<accession>A0A212IUJ5</accession>
<protein>
    <submittedName>
        <fullName evidence="1">Uncharacterized protein</fullName>
    </submittedName>
</protein>
<gene>
    <name evidence="1" type="ORF">KL86DYS2_10028</name>
</gene>
<dbReference type="EMBL" id="FLUL01000001">
    <property type="protein sequence ID" value="SBV90575.1"/>
    <property type="molecule type" value="Genomic_DNA"/>
</dbReference>
<proteinExistence type="predicted"/>
<name>A0A212IUJ5_9BACT</name>